<name>A0A7W3VSZ8_9PSEU</name>
<protein>
    <recommendedName>
        <fullName evidence="3">Cytotoxic translational repressor of toxin-antitoxin stability system</fullName>
    </recommendedName>
</protein>
<dbReference type="Proteomes" id="UP000526734">
    <property type="component" value="Unassembled WGS sequence"/>
</dbReference>
<dbReference type="AlphaFoldDB" id="A0A7W3VSZ8"/>
<evidence type="ECO:0000313" key="2">
    <source>
        <dbReference type="Proteomes" id="UP000526734"/>
    </source>
</evidence>
<dbReference type="EMBL" id="JACGZW010000002">
    <property type="protein sequence ID" value="MBB1152643.1"/>
    <property type="molecule type" value="Genomic_DNA"/>
</dbReference>
<organism evidence="1 2">
    <name type="scientific">Amycolatopsis dendrobii</name>
    <dbReference type="NCBI Taxonomy" id="2760662"/>
    <lineage>
        <taxon>Bacteria</taxon>
        <taxon>Bacillati</taxon>
        <taxon>Actinomycetota</taxon>
        <taxon>Actinomycetes</taxon>
        <taxon>Pseudonocardiales</taxon>
        <taxon>Pseudonocardiaceae</taxon>
        <taxon>Amycolatopsis</taxon>
    </lineage>
</organism>
<evidence type="ECO:0000313" key="1">
    <source>
        <dbReference type="EMBL" id="MBB1152643.1"/>
    </source>
</evidence>
<comment type="caution">
    <text evidence="1">The sequence shown here is derived from an EMBL/GenBank/DDBJ whole genome shotgun (WGS) entry which is preliminary data.</text>
</comment>
<keyword evidence="2" id="KW-1185">Reference proteome</keyword>
<reference evidence="1 2" key="1">
    <citation type="submission" date="2020-08" db="EMBL/GenBank/DDBJ databases">
        <title>Amycolatopsis sp. nov. DR6-1 isolated from Dendrobium heterocarpum.</title>
        <authorList>
            <person name="Tedsree N."/>
            <person name="Kuncharoen N."/>
            <person name="Likhitwitayawuid K."/>
            <person name="Tanasupawat S."/>
        </authorList>
    </citation>
    <scope>NUCLEOTIDE SEQUENCE [LARGE SCALE GENOMIC DNA]</scope>
    <source>
        <strain evidence="1 2">DR6-1</strain>
    </source>
</reference>
<evidence type="ECO:0008006" key="3">
    <source>
        <dbReference type="Google" id="ProtNLM"/>
    </source>
</evidence>
<sequence>MARRGRNRGASLTVAAAKKGELVPRPPKKIEYEIRFATTDALKGWRDLVATIRNAMADTWDFLTRTPQATTPTNYRLKGELKTVQRGGKSYARWQHKPTAGGSARIWFYVSERTVYLEQVHTHHPNETK</sequence>
<gene>
    <name evidence="1" type="ORF">H4281_05840</name>
</gene>
<proteinExistence type="predicted"/>
<accession>A0A7W3VSZ8</accession>